<proteinExistence type="predicted"/>
<dbReference type="AlphaFoldDB" id="A0A7G1KUN6"/>
<sequence>MSDEQPDPMTAEPNGPRYQQLMFHARRGGYHLLREPLSPNLWTLHDATDGEPIIGMCTFAEIEKWLKT</sequence>
<evidence type="ECO:0000313" key="1">
    <source>
        <dbReference type="EMBL" id="BCK58631.1"/>
    </source>
</evidence>
<protein>
    <submittedName>
        <fullName evidence="1">Uncharacterized protein</fullName>
    </submittedName>
</protein>
<dbReference type="GeneID" id="80350798"/>
<reference evidence="1 2" key="1">
    <citation type="submission" date="2020-08" db="EMBL/GenBank/DDBJ databases">
        <title>Genome Sequencing of Nocardia wallacei strain FMUON74 and assembly.</title>
        <authorList>
            <person name="Toyokawa M."/>
            <person name="Uesaka K."/>
        </authorList>
    </citation>
    <scope>NUCLEOTIDE SEQUENCE [LARGE SCALE GENOMIC DNA]</scope>
    <source>
        <strain evidence="1 2">FMUON74</strain>
    </source>
</reference>
<dbReference type="KEGG" id="nwl:NWFMUON74_64030"/>
<dbReference type="RefSeq" id="WP_187685350.1">
    <property type="nucleotide sequence ID" value="NZ_AP023396.1"/>
</dbReference>
<name>A0A7G1KUN6_9NOCA</name>
<dbReference type="EMBL" id="AP023396">
    <property type="protein sequence ID" value="BCK58631.1"/>
    <property type="molecule type" value="Genomic_DNA"/>
</dbReference>
<evidence type="ECO:0000313" key="2">
    <source>
        <dbReference type="Proteomes" id="UP000516173"/>
    </source>
</evidence>
<accession>A0A7G1KUN6</accession>
<keyword evidence="2" id="KW-1185">Reference proteome</keyword>
<organism evidence="1 2">
    <name type="scientific">Nocardia wallacei</name>
    <dbReference type="NCBI Taxonomy" id="480035"/>
    <lineage>
        <taxon>Bacteria</taxon>
        <taxon>Bacillati</taxon>
        <taxon>Actinomycetota</taxon>
        <taxon>Actinomycetes</taxon>
        <taxon>Mycobacteriales</taxon>
        <taxon>Nocardiaceae</taxon>
        <taxon>Nocardia</taxon>
    </lineage>
</organism>
<dbReference type="Proteomes" id="UP000516173">
    <property type="component" value="Chromosome"/>
</dbReference>
<gene>
    <name evidence="1" type="ORF">NWFMUON74_64030</name>
</gene>